<keyword evidence="2" id="KW-1185">Reference proteome</keyword>
<gene>
    <name evidence="1" type="ORF">Ssi02_47090</name>
</gene>
<dbReference type="EMBL" id="BOOW01000030">
    <property type="protein sequence ID" value="GII94478.1"/>
    <property type="molecule type" value="Genomic_DNA"/>
</dbReference>
<comment type="caution">
    <text evidence="1">The sequence shown here is derived from an EMBL/GenBank/DDBJ whole genome shotgun (WGS) entry which is preliminary data.</text>
</comment>
<proteinExistence type="predicted"/>
<evidence type="ECO:0000313" key="1">
    <source>
        <dbReference type="EMBL" id="GII94478.1"/>
    </source>
</evidence>
<organism evidence="1 2">
    <name type="scientific">Sinosporangium siamense</name>
    <dbReference type="NCBI Taxonomy" id="1367973"/>
    <lineage>
        <taxon>Bacteria</taxon>
        <taxon>Bacillati</taxon>
        <taxon>Actinomycetota</taxon>
        <taxon>Actinomycetes</taxon>
        <taxon>Streptosporangiales</taxon>
        <taxon>Streptosporangiaceae</taxon>
        <taxon>Sinosporangium</taxon>
    </lineage>
</organism>
<dbReference type="RefSeq" id="WP_204029022.1">
    <property type="nucleotide sequence ID" value="NZ_BOOW01000030.1"/>
</dbReference>
<sequence length="67" mass="7449">MAVGRRRRAELARLAARIRAEAQRAGMPVPLIAERIARILPAVAVLETWRLAYGWSCPEVLEGIGRL</sequence>
<evidence type="ECO:0000313" key="2">
    <source>
        <dbReference type="Proteomes" id="UP000606172"/>
    </source>
</evidence>
<reference evidence="1" key="1">
    <citation type="submission" date="2021-01" db="EMBL/GenBank/DDBJ databases">
        <title>Whole genome shotgun sequence of Sinosporangium siamense NBRC 109515.</title>
        <authorList>
            <person name="Komaki H."/>
            <person name="Tamura T."/>
        </authorList>
    </citation>
    <scope>NUCLEOTIDE SEQUENCE</scope>
    <source>
        <strain evidence="1">NBRC 109515</strain>
    </source>
</reference>
<dbReference type="Proteomes" id="UP000606172">
    <property type="component" value="Unassembled WGS sequence"/>
</dbReference>
<accession>A0A919RIX8</accession>
<name>A0A919RIX8_9ACTN</name>
<dbReference type="AlphaFoldDB" id="A0A919RIX8"/>
<protein>
    <submittedName>
        <fullName evidence="1">Uncharacterized protein</fullName>
    </submittedName>
</protein>